<dbReference type="EMBL" id="VUMI01000105">
    <property type="protein sequence ID" value="MSS92024.1"/>
    <property type="molecule type" value="Genomic_DNA"/>
</dbReference>
<keyword evidence="2" id="KW-0732">Signal</keyword>
<feature type="compositionally biased region" description="Basic and acidic residues" evidence="1">
    <location>
        <begin position="513"/>
        <end position="534"/>
    </location>
</feature>
<organism evidence="3 4">
    <name type="scientific">Eisenbergiella porci</name>
    <dbReference type="NCBI Taxonomy" id="2652274"/>
    <lineage>
        <taxon>Bacteria</taxon>
        <taxon>Bacillati</taxon>
        <taxon>Bacillota</taxon>
        <taxon>Clostridia</taxon>
        <taxon>Lachnospirales</taxon>
        <taxon>Lachnospiraceae</taxon>
        <taxon>Eisenbergiella</taxon>
    </lineage>
</organism>
<feature type="compositionally biased region" description="Basic and acidic residues" evidence="1">
    <location>
        <begin position="565"/>
        <end position="593"/>
    </location>
</feature>
<proteinExistence type="predicted"/>
<evidence type="ECO:0000256" key="1">
    <source>
        <dbReference type="SAM" id="MobiDB-lite"/>
    </source>
</evidence>
<dbReference type="GeneID" id="86056942"/>
<dbReference type="Proteomes" id="UP000436047">
    <property type="component" value="Unassembled WGS sequence"/>
</dbReference>
<sequence length="882" mass="94654">MRKKQHGMAVKITAYILSAAMVLGSSVSVSAAVPNTQKDENVYANLNQDGSVDGIYVVNAYLLDKETDIVDYGKYDSVKNLSTDGDINKKGDTVTAAAPEGKFFYQGNLKTKELPWEISIHYYLDGKEMEAGELAGQNGSLKITIHIGKNDQVEEAFFENYLLQATVTMDMDKCSRLQAAGATVGNVGASKQLVYNIMAGQEKDIVITADVLDFAMDPISFQGVPMSFELDRDSLSMDSLTEKTGDIKDAADELSDGAAELYDGAGALKDGASDLNDGANSLKEGIESYSNGAHSLGDGIDTLKDGTDNLSDGATQLSDGISSLKEGVDKLAGGYSGDEGAAAGAKKLAEGADKLKSGAGQLSEGINTFVGMIGSMGNTTELDSQAEGLIERIIGEVKAGVPPFLQQYVEERLRPKSDLKSSYERLADFSERLDTMINLLIGMIPDDTASSGTKTQEEKQKDLDSISGNSIPEEEETETQEETEGVTEETQEETVSEEESGTGEADSEENGTEESKTEDSKTEESRTEESKAEEDQTGEAEGSSKQIEDKQTSGKTAVEQPEAAKTQEENKNQKHIQTEPKSKKIQETIKNNEEQPAEEITDTSFAVRKSAYSLVTLNYTKTRFLQEPHYEGRVVQAASIPGFGISDIKKMLPQILEAKSGVDQLLGIYQAMNTLKKTLNNPATKEQLGQLTAGSSALADGVASLADGAKALSDGISQLADGTSQLQSGVTELNDGGKELADGTRDLADGVSGLADGAKELTDAADDLKDGTSQLADGTGDFLTGTQDLADGVKDLKEGTDEFKDKTSDIDTQIDDEIDKVVNDFSGSDFTPLSFVSDKNKNIGLVQFVMKTEGIKLPEKERVETVEEPLTFWQRLMKLFKK</sequence>
<feature type="region of interest" description="Disordered" evidence="1">
    <location>
        <begin position="445"/>
        <end position="597"/>
    </location>
</feature>
<feature type="compositionally biased region" description="Acidic residues" evidence="1">
    <location>
        <begin position="472"/>
        <end position="512"/>
    </location>
</feature>
<dbReference type="RefSeq" id="WP_154468349.1">
    <property type="nucleotide sequence ID" value="NZ_VUMI01000105.1"/>
</dbReference>
<gene>
    <name evidence="3" type="ORF">FYJ45_28620</name>
</gene>
<feature type="compositionally biased region" description="Basic and acidic residues" evidence="1">
    <location>
        <begin position="455"/>
        <end position="464"/>
    </location>
</feature>
<dbReference type="InterPro" id="IPR023908">
    <property type="entry name" value="xxxLxxG_rpt"/>
</dbReference>
<name>A0A6N7WQQ9_9FIRM</name>
<keyword evidence="4" id="KW-1185">Reference proteome</keyword>
<accession>A0A6N7WQQ9</accession>
<dbReference type="InterPro" id="IPR011049">
    <property type="entry name" value="Serralysin-like_metalloprot_C"/>
</dbReference>
<dbReference type="NCBIfam" id="TIGR03057">
    <property type="entry name" value="xxxLxxG_by_4"/>
    <property type="match status" value="7"/>
</dbReference>
<protein>
    <recommendedName>
        <fullName evidence="5">YhgE/Pip domain-containing protein</fullName>
    </recommendedName>
</protein>
<reference evidence="3 4" key="1">
    <citation type="submission" date="2019-08" db="EMBL/GenBank/DDBJ databases">
        <title>In-depth cultivation of the pig gut microbiome towards novel bacterial diversity and tailored functional studies.</title>
        <authorList>
            <person name="Wylensek D."/>
            <person name="Hitch T.C.A."/>
            <person name="Clavel T."/>
        </authorList>
    </citation>
    <scope>NUCLEOTIDE SEQUENCE [LARGE SCALE GENOMIC DNA]</scope>
    <source>
        <strain evidence="3 4">WCA-389-WT-23B</strain>
    </source>
</reference>
<evidence type="ECO:0000256" key="2">
    <source>
        <dbReference type="SAM" id="SignalP"/>
    </source>
</evidence>
<feature type="signal peptide" evidence="2">
    <location>
        <begin position="1"/>
        <end position="31"/>
    </location>
</feature>
<feature type="chain" id="PRO_5027097463" description="YhgE/Pip domain-containing protein" evidence="2">
    <location>
        <begin position="32"/>
        <end position="882"/>
    </location>
</feature>
<evidence type="ECO:0008006" key="5">
    <source>
        <dbReference type="Google" id="ProtNLM"/>
    </source>
</evidence>
<dbReference type="AlphaFoldDB" id="A0A6N7WQQ9"/>
<dbReference type="SUPFAM" id="SSF101967">
    <property type="entry name" value="Adhesin YadA, collagen-binding domain"/>
    <property type="match status" value="1"/>
</dbReference>
<comment type="caution">
    <text evidence="3">The sequence shown here is derived from an EMBL/GenBank/DDBJ whole genome shotgun (WGS) entry which is preliminary data.</text>
</comment>
<dbReference type="Gene3D" id="1.10.287.950">
    <property type="entry name" value="Methyl-accepting chemotaxis protein"/>
    <property type="match status" value="2"/>
</dbReference>
<evidence type="ECO:0000313" key="4">
    <source>
        <dbReference type="Proteomes" id="UP000436047"/>
    </source>
</evidence>
<evidence type="ECO:0000313" key="3">
    <source>
        <dbReference type="EMBL" id="MSS92024.1"/>
    </source>
</evidence>